<evidence type="ECO:0000256" key="19">
    <source>
        <dbReference type="ARBA" id="ARBA00023014"/>
    </source>
</evidence>
<accession>A0ABY6MD69</accession>
<evidence type="ECO:0000256" key="7">
    <source>
        <dbReference type="ARBA" id="ARBA00022485"/>
    </source>
</evidence>
<evidence type="ECO:0000256" key="5">
    <source>
        <dbReference type="ARBA" id="ARBA00012438"/>
    </source>
</evidence>
<dbReference type="InterPro" id="IPR000014">
    <property type="entry name" value="PAS"/>
</dbReference>
<dbReference type="InterPro" id="IPR029095">
    <property type="entry name" value="NarX-like_N"/>
</dbReference>
<feature type="domain" description="Histidine kinase" evidence="24">
    <location>
        <begin position="406"/>
        <end position="603"/>
    </location>
</feature>
<keyword evidence="27" id="KW-1185">Reference proteome</keyword>
<dbReference type="SUPFAM" id="SSF55785">
    <property type="entry name" value="PYP-like sensor domain (PAS domain)"/>
    <property type="match status" value="1"/>
</dbReference>
<evidence type="ECO:0000256" key="16">
    <source>
        <dbReference type="ARBA" id="ARBA00022989"/>
    </source>
</evidence>
<comment type="subcellular location">
    <subcellularLocation>
        <location evidence="4">Cytoplasm</location>
    </subcellularLocation>
    <subcellularLocation>
        <location evidence="3">Membrane</location>
        <topology evidence="3">Multi-pass membrane protein</topology>
    </subcellularLocation>
</comment>
<dbReference type="CDD" id="cd16917">
    <property type="entry name" value="HATPase_UhpB-NarQ-NarX-like"/>
    <property type="match status" value="1"/>
</dbReference>
<evidence type="ECO:0000256" key="1">
    <source>
        <dbReference type="ARBA" id="ARBA00000085"/>
    </source>
</evidence>
<sequence>MTGTPRSLDQETFNRLRRLYLIALGAIAISLIASQLIIRKYLNDQENDSRLVNVAGRQRMLSQKLSKEVLQLAEATRQAEIISLSDTIQNTLTLWESANQALQAGDENFGFTAENSPVVEEMFSEINPHFENAVQAAQNFLLLKSENSSDTTSIALEVSAVQNNAKNFLVKMDEIVNQYDFEAKEKVNSLRRLELLITLFTMLVLVGEFLIIFWPSAKAMKQSIHELMDAEKKAIQMAKNADLLSQSKEKTVRELRALSQAMDQVLLFARITPEGYITHMGEKFSRLYKYHNFNINAKISDVLSTQENEKNTIDRIIAENKKAGWEGELKTSSRTGEDIWLDVSMTPFNSDEDKQELILICLDITKRKEVMEEVERLTKESFEEKMQQQKIVSRQIIENQENEQNRIAKDIHDGIGQMLTGLKYLLESVDPSDPEKAEIKIIKLKELTSNIIKGVRTATFNLTPPELKDYGIVPALTELTQELSKLTGKEIVLFNKSDFNQRLDSLVEINLYRITQEAINNAIKYAESTHIIVTVSHSQNLLSIIVDDNGKGFDKAKLKSKPDEEGGMGLTFMKERVKYINGRLFINSSINEGTKVTLNVPLA</sequence>
<evidence type="ECO:0000256" key="22">
    <source>
        <dbReference type="ARBA" id="ARBA00030800"/>
    </source>
</evidence>
<dbReference type="Pfam" id="PF02518">
    <property type="entry name" value="HATPase_c"/>
    <property type="match status" value="1"/>
</dbReference>
<dbReference type="InterPro" id="IPR003594">
    <property type="entry name" value="HATPase_dom"/>
</dbReference>
<dbReference type="InterPro" id="IPR036890">
    <property type="entry name" value="HATPase_C_sf"/>
</dbReference>
<dbReference type="Pfam" id="PF13675">
    <property type="entry name" value="PilJ"/>
    <property type="match status" value="1"/>
</dbReference>
<dbReference type="Pfam" id="PF13426">
    <property type="entry name" value="PAS_9"/>
    <property type="match status" value="1"/>
</dbReference>
<dbReference type="InterPro" id="IPR035965">
    <property type="entry name" value="PAS-like_dom_sf"/>
</dbReference>
<keyword evidence="13" id="KW-0547">Nucleotide-binding</keyword>
<keyword evidence="17" id="KW-0408">Iron</keyword>
<protein>
    <recommendedName>
        <fullName evidence="6">Oxygen sensor histidine kinase NreB</fullName>
        <ecNumber evidence="5">2.7.13.3</ecNumber>
    </recommendedName>
    <alternativeName>
        <fullName evidence="22">Nitrogen regulation protein B</fullName>
    </alternativeName>
</protein>
<feature type="domain" description="PAC" evidence="25">
    <location>
        <begin position="325"/>
        <end position="376"/>
    </location>
</feature>
<evidence type="ECO:0000256" key="13">
    <source>
        <dbReference type="ARBA" id="ARBA00022741"/>
    </source>
</evidence>
<dbReference type="EC" id="2.7.13.3" evidence="5"/>
<evidence type="ECO:0000256" key="9">
    <source>
        <dbReference type="ARBA" id="ARBA00022553"/>
    </source>
</evidence>
<dbReference type="SMART" id="SM00387">
    <property type="entry name" value="HATPase_c"/>
    <property type="match status" value="1"/>
</dbReference>
<proteinExistence type="predicted"/>
<dbReference type="PROSITE" id="PS50109">
    <property type="entry name" value="HIS_KIN"/>
    <property type="match status" value="1"/>
</dbReference>
<dbReference type="InterPro" id="IPR005467">
    <property type="entry name" value="His_kinase_dom"/>
</dbReference>
<dbReference type="PROSITE" id="PS50113">
    <property type="entry name" value="PAC"/>
    <property type="match status" value="1"/>
</dbReference>
<evidence type="ECO:0000313" key="26">
    <source>
        <dbReference type="EMBL" id="UZD21483.1"/>
    </source>
</evidence>
<evidence type="ECO:0000256" key="23">
    <source>
        <dbReference type="SAM" id="Phobius"/>
    </source>
</evidence>
<evidence type="ECO:0000259" key="25">
    <source>
        <dbReference type="PROSITE" id="PS50113"/>
    </source>
</evidence>
<keyword evidence="11 23" id="KW-0812">Transmembrane</keyword>
<dbReference type="InterPro" id="IPR000700">
    <property type="entry name" value="PAS-assoc_C"/>
</dbReference>
<dbReference type="InterPro" id="IPR050482">
    <property type="entry name" value="Sensor_HK_TwoCompSys"/>
</dbReference>
<evidence type="ECO:0000313" key="27">
    <source>
        <dbReference type="Proteomes" id="UP001163156"/>
    </source>
</evidence>
<keyword evidence="8" id="KW-0963">Cytoplasm</keyword>
<evidence type="ECO:0000256" key="11">
    <source>
        <dbReference type="ARBA" id="ARBA00022692"/>
    </source>
</evidence>
<dbReference type="Gene3D" id="3.30.565.10">
    <property type="entry name" value="Histidine kinase-like ATPase, C-terminal domain"/>
    <property type="match status" value="1"/>
</dbReference>
<keyword evidence="14" id="KW-0418">Kinase</keyword>
<keyword evidence="16 23" id="KW-1133">Transmembrane helix</keyword>
<keyword evidence="9" id="KW-0597">Phosphoprotein</keyword>
<dbReference type="RefSeq" id="WP_264807955.1">
    <property type="nucleotide sequence ID" value="NZ_CP110226.1"/>
</dbReference>
<dbReference type="Pfam" id="PF07730">
    <property type="entry name" value="HisKA_3"/>
    <property type="match status" value="1"/>
</dbReference>
<feature type="transmembrane region" description="Helical" evidence="23">
    <location>
        <begin position="193"/>
        <end position="214"/>
    </location>
</feature>
<dbReference type="SUPFAM" id="SSF55874">
    <property type="entry name" value="ATPase domain of HSP90 chaperone/DNA topoisomerase II/histidine kinase"/>
    <property type="match status" value="1"/>
</dbReference>
<dbReference type="PANTHER" id="PTHR24421">
    <property type="entry name" value="NITRATE/NITRITE SENSOR PROTEIN NARX-RELATED"/>
    <property type="match status" value="1"/>
</dbReference>
<evidence type="ECO:0000256" key="10">
    <source>
        <dbReference type="ARBA" id="ARBA00022679"/>
    </source>
</evidence>
<dbReference type="PANTHER" id="PTHR24421:SF10">
    <property type="entry name" value="NITRATE_NITRITE SENSOR PROTEIN NARQ"/>
    <property type="match status" value="1"/>
</dbReference>
<name>A0ABY6MD69_9BACT</name>
<dbReference type="InterPro" id="IPR004358">
    <property type="entry name" value="Sig_transdc_His_kin-like_C"/>
</dbReference>
<dbReference type="Proteomes" id="UP001163156">
    <property type="component" value="Chromosome"/>
</dbReference>
<organism evidence="26 27">
    <name type="scientific">Algoriphagus halophytocola</name>
    <dbReference type="NCBI Taxonomy" id="2991499"/>
    <lineage>
        <taxon>Bacteria</taxon>
        <taxon>Pseudomonadati</taxon>
        <taxon>Bacteroidota</taxon>
        <taxon>Cytophagia</taxon>
        <taxon>Cytophagales</taxon>
        <taxon>Cyclobacteriaceae</taxon>
        <taxon>Algoriphagus</taxon>
    </lineage>
</organism>
<evidence type="ECO:0000256" key="6">
    <source>
        <dbReference type="ARBA" id="ARBA00017322"/>
    </source>
</evidence>
<comment type="function">
    <text evidence="21">Member of the two-component regulatory system NreB/NreC involved in the control of dissimilatory nitrate/nitrite reduction in response to oxygen. NreB functions as a direct oxygen sensor histidine kinase which is autophosphorylated, in the absence of oxygen, probably at the conserved histidine residue, and transfers its phosphate group probably to a conserved aspartate residue of NreC. NreB/NreC activates the expression of the nitrate (narGHJI) and nitrite (nir) reductase operons, as well as the putative nitrate transporter gene narT.</text>
</comment>
<keyword evidence="12" id="KW-0479">Metal-binding</keyword>
<evidence type="ECO:0000256" key="4">
    <source>
        <dbReference type="ARBA" id="ARBA00004496"/>
    </source>
</evidence>
<dbReference type="InterPro" id="IPR011712">
    <property type="entry name" value="Sig_transdc_His_kin_sub3_dim/P"/>
</dbReference>
<keyword evidence="10" id="KW-0808">Transferase</keyword>
<gene>
    <name evidence="26" type="ORF">OM944_12500</name>
</gene>
<dbReference type="PRINTS" id="PR00344">
    <property type="entry name" value="BCTRLSENSOR"/>
</dbReference>
<evidence type="ECO:0000256" key="14">
    <source>
        <dbReference type="ARBA" id="ARBA00022777"/>
    </source>
</evidence>
<keyword evidence="7" id="KW-0004">4Fe-4S</keyword>
<keyword evidence="15" id="KW-0067">ATP-binding</keyword>
<evidence type="ECO:0000256" key="12">
    <source>
        <dbReference type="ARBA" id="ARBA00022723"/>
    </source>
</evidence>
<evidence type="ECO:0000256" key="18">
    <source>
        <dbReference type="ARBA" id="ARBA00023012"/>
    </source>
</evidence>
<keyword evidence="20 23" id="KW-0472">Membrane</keyword>
<feature type="transmembrane region" description="Helical" evidence="23">
    <location>
        <begin position="20"/>
        <end position="38"/>
    </location>
</feature>
<comment type="cofactor">
    <cofactor evidence="2">
        <name>[4Fe-4S] cluster</name>
        <dbReference type="ChEBI" id="CHEBI:49883"/>
    </cofactor>
</comment>
<keyword evidence="19" id="KW-0411">Iron-sulfur</keyword>
<comment type="catalytic activity">
    <reaction evidence="1">
        <text>ATP + protein L-histidine = ADP + protein N-phospho-L-histidine.</text>
        <dbReference type="EC" id="2.7.13.3"/>
    </reaction>
</comment>
<evidence type="ECO:0000259" key="24">
    <source>
        <dbReference type="PROSITE" id="PS50109"/>
    </source>
</evidence>
<evidence type="ECO:0000256" key="20">
    <source>
        <dbReference type="ARBA" id="ARBA00023136"/>
    </source>
</evidence>
<keyword evidence="18" id="KW-0902">Two-component regulatory system</keyword>
<dbReference type="EMBL" id="CP110226">
    <property type="protein sequence ID" value="UZD21483.1"/>
    <property type="molecule type" value="Genomic_DNA"/>
</dbReference>
<evidence type="ECO:0000256" key="3">
    <source>
        <dbReference type="ARBA" id="ARBA00004141"/>
    </source>
</evidence>
<evidence type="ECO:0000256" key="15">
    <source>
        <dbReference type="ARBA" id="ARBA00022840"/>
    </source>
</evidence>
<evidence type="ECO:0000256" key="8">
    <source>
        <dbReference type="ARBA" id="ARBA00022490"/>
    </source>
</evidence>
<evidence type="ECO:0000256" key="17">
    <source>
        <dbReference type="ARBA" id="ARBA00023004"/>
    </source>
</evidence>
<evidence type="ECO:0000256" key="21">
    <source>
        <dbReference type="ARBA" id="ARBA00024827"/>
    </source>
</evidence>
<reference evidence="26" key="1">
    <citation type="submission" date="2022-10" db="EMBL/GenBank/DDBJ databases">
        <title>Algoriphagus sp. a novel bacteria isolate from halophytes salicornia europaea.</title>
        <authorList>
            <person name="Peng Y."/>
            <person name="Jiang L."/>
            <person name="Lee J."/>
        </authorList>
    </citation>
    <scope>NUCLEOTIDE SEQUENCE</scope>
    <source>
        <strain evidence="26">TR-M5</strain>
    </source>
</reference>
<dbReference type="Gene3D" id="3.30.450.20">
    <property type="entry name" value="PAS domain"/>
    <property type="match status" value="1"/>
</dbReference>
<evidence type="ECO:0000256" key="2">
    <source>
        <dbReference type="ARBA" id="ARBA00001966"/>
    </source>
</evidence>
<dbReference type="Gene3D" id="1.20.5.1930">
    <property type="match status" value="1"/>
</dbReference>